<gene>
    <name evidence="2" type="ORF">I7X39_14635</name>
</gene>
<reference evidence="2" key="1">
    <citation type="submission" date="2020-12" db="EMBL/GenBank/DDBJ databases">
        <title>The genome sequence of Inhella sp. 1Y17.</title>
        <authorList>
            <person name="Liu Y."/>
        </authorList>
    </citation>
    <scope>NUCLEOTIDE SEQUENCE</scope>
    <source>
        <strain evidence="2">1Y17</strain>
    </source>
</reference>
<accession>A0A931J4J2</accession>
<dbReference type="InterPro" id="IPR013762">
    <property type="entry name" value="Integrase-like_cat_sf"/>
</dbReference>
<keyword evidence="3" id="KW-1185">Reference proteome</keyword>
<dbReference type="Gene3D" id="1.10.443.10">
    <property type="entry name" value="Intergrase catalytic core"/>
    <property type="match status" value="1"/>
</dbReference>
<dbReference type="GO" id="GO:0006310">
    <property type="term" value="P:DNA recombination"/>
    <property type="evidence" value="ECO:0007669"/>
    <property type="project" value="UniProtKB-KW"/>
</dbReference>
<dbReference type="InterPro" id="IPR011010">
    <property type="entry name" value="DNA_brk_join_enz"/>
</dbReference>
<evidence type="ECO:0008006" key="4">
    <source>
        <dbReference type="Google" id="ProtNLM"/>
    </source>
</evidence>
<name>A0A931J4J2_9BURK</name>
<dbReference type="SUPFAM" id="SSF56349">
    <property type="entry name" value="DNA breaking-rejoining enzymes"/>
    <property type="match status" value="1"/>
</dbReference>
<evidence type="ECO:0000256" key="1">
    <source>
        <dbReference type="ARBA" id="ARBA00023172"/>
    </source>
</evidence>
<evidence type="ECO:0000313" key="2">
    <source>
        <dbReference type="EMBL" id="MBH9578141.1"/>
    </source>
</evidence>
<keyword evidence="1" id="KW-0233">DNA recombination</keyword>
<organism evidence="2 3">
    <name type="scientific">Inhella proteolytica</name>
    <dbReference type="NCBI Taxonomy" id="2795029"/>
    <lineage>
        <taxon>Bacteria</taxon>
        <taxon>Pseudomonadati</taxon>
        <taxon>Pseudomonadota</taxon>
        <taxon>Betaproteobacteria</taxon>
        <taxon>Burkholderiales</taxon>
        <taxon>Sphaerotilaceae</taxon>
        <taxon>Inhella</taxon>
    </lineage>
</organism>
<dbReference type="AlphaFoldDB" id="A0A931J4J2"/>
<protein>
    <recommendedName>
        <fullName evidence="4">Tyr recombinase domain-containing protein</fullName>
    </recommendedName>
</protein>
<dbReference type="GO" id="GO:0003677">
    <property type="term" value="F:DNA binding"/>
    <property type="evidence" value="ECO:0007669"/>
    <property type="project" value="InterPro"/>
</dbReference>
<dbReference type="Proteomes" id="UP000613266">
    <property type="component" value="Unassembled WGS sequence"/>
</dbReference>
<dbReference type="RefSeq" id="WP_198111913.1">
    <property type="nucleotide sequence ID" value="NZ_JAEDAK010000010.1"/>
</dbReference>
<dbReference type="EMBL" id="JAEDAK010000010">
    <property type="protein sequence ID" value="MBH9578141.1"/>
    <property type="molecule type" value="Genomic_DNA"/>
</dbReference>
<sequence length="831" mass="91172">MNEDYQYFSSVINRLLLQGPRQDLAPAQAALCGFLEGICLLDEALSFAAALPAAVSTDEDVYVIFEGQGKRPRCIQLGPVSRHIHACLNGRQLSLDDARCVLREWLVEHDMHDARPSGDSRSPLDRLPDAATAFWERHLPTMLLNDAICSLSITPIRPQALARLASGQPLLQADGLPTGLGLGLACSLLTQAELSSGASRVARQIETIMNPRDGSMAKARAQQLNQLQGLLDDALDDPIGSLLLVLAEGMCTRGTLKEPNPSHSITSRYTREIARMARAAPEVVAQVFHLEPKARSAAYEELLQHCGDLSDARAAISTLDMHLCNATGGEPATRLRGEAVPHTPSASKMLWPHEWASLIELCPRLGATPASQLVIKALVCAADERPFRPGDVISARMEDLEIYEDRVVLNLRRRANEKDAKTDAALGPTEFIASSAVAAWKALFKFREVRGATPSQPLWDRDKFEAKRTFTRACRAIDRAIKSITGDGYESFYSLRHSWFSHQTVQALSLDPAAANRALKRISAKGKHSNLSTTIRHYFHLPMGPNHRATWQALQGFITTEAVVTWSNLSHACVYQRVHRGRLDEKDGLAGLFMQSAPRASTVRKLTDCHRCTPDIAAPQPDRLSLQDVVACLLSIQSLDDAAPESGHAAIPNRLLSKFESRVAELRAKYSDQWSGPLREAPVQQPKLDSIVKTLGRPMAASIRSGAATLWRDTAQGGFLNCTAPAHLQGWLRFFANCEVPASRLLLRIDPSQRDRVEFLIATFESVYCCRPTIDLVPAGKGRPPVYLLLSSQAPRHDRCIPSAALNMVGFHTVLLATCIFCDLSAPEEVA</sequence>
<comment type="caution">
    <text evidence="2">The sequence shown here is derived from an EMBL/GenBank/DDBJ whole genome shotgun (WGS) entry which is preliminary data.</text>
</comment>
<dbReference type="GO" id="GO:0015074">
    <property type="term" value="P:DNA integration"/>
    <property type="evidence" value="ECO:0007669"/>
    <property type="project" value="InterPro"/>
</dbReference>
<proteinExistence type="predicted"/>
<evidence type="ECO:0000313" key="3">
    <source>
        <dbReference type="Proteomes" id="UP000613266"/>
    </source>
</evidence>